<evidence type="ECO:0000259" key="2">
    <source>
        <dbReference type="Pfam" id="PF11396"/>
    </source>
</evidence>
<dbReference type="SUPFAM" id="SSF160574">
    <property type="entry name" value="BT0923-like"/>
    <property type="match status" value="1"/>
</dbReference>
<feature type="domain" description="Putative beta-lactamase-inhibitor-like PepSY-like" evidence="2">
    <location>
        <begin position="62"/>
        <end position="130"/>
    </location>
</feature>
<evidence type="ECO:0000313" key="4">
    <source>
        <dbReference type="Proteomes" id="UP000823926"/>
    </source>
</evidence>
<gene>
    <name evidence="3" type="ORF">H9888_07140</name>
</gene>
<dbReference type="InterPro" id="IPR021533">
    <property type="entry name" value="PepSY-like"/>
</dbReference>
<evidence type="ECO:0000256" key="1">
    <source>
        <dbReference type="SAM" id="SignalP"/>
    </source>
</evidence>
<organism evidence="3 4">
    <name type="scientific">Candidatus Rikenella faecigallinarum</name>
    <dbReference type="NCBI Taxonomy" id="2838745"/>
    <lineage>
        <taxon>Bacteria</taxon>
        <taxon>Pseudomonadati</taxon>
        <taxon>Bacteroidota</taxon>
        <taxon>Bacteroidia</taxon>
        <taxon>Bacteroidales</taxon>
        <taxon>Rikenellaceae</taxon>
        <taxon>Rikenella</taxon>
    </lineage>
</organism>
<evidence type="ECO:0000313" key="3">
    <source>
        <dbReference type="EMBL" id="HIW11253.1"/>
    </source>
</evidence>
<dbReference type="Pfam" id="PF11396">
    <property type="entry name" value="PepSY_like"/>
    <property type="match status" value="1"/>
</dbReference>
<proteinExistence type="predicted"/>
<dbReference type="EMBL" id="DXHL01000032">
    <property type="protein sequence ID" value="HIW11253.1"/>
    <property type="molecule type" value="Genomic_DNA"/>
</dbReference>
<keyword evidence="1" id="KW-0732">Signal</keyword>
<name>A0A9D1TY66_9BACT</name>
<feature type="chain" id="PRO_5039468704" evidence="1">
    <location>
        <begin position="21"/>
        <end position="158"/>
    </location>
</feature>
<feature type="signal peptide" evidence="1">
    <location>
        <begin position="1"/>
        <end position="20"/>
    </location>
</feature>
<protein>
    <submittedName>
        <fullName evidence="3">PepSY-like domain-containing protein</fullName>
    </submittedName>
</protein>
<reference evidence="3" key="1">
    <citation type="journal article" date="2021" name="PeerJ">
        <title>Extensive microbial diversity within the chicken gut microbiome revealed by metagenomics and culture.</title>
        <authorList>
            <person name="Gilroy R."/>
            <person name="Ravi A."/>
            <person name="Getino M."/>
            <person name="Pursley I."/>
            <person name="Horton D.L."/>
            <person name="Alikhan N.F."/>
            <person name="Baker D."/>
            <person name="Gharbi K."/>
            <person name="Hall N."/>
            <person name="Watson M."/>
            <person name="Adriaenssens E.M."/>
            <person name="Foster-Nyarko E."/>
            <person name="Jarju S."/>
            <person name="Secka A."/>
            <person name="Antonio M."/>
            <person name="Oren A."/>
            <person name="Chaudhuri R.R."/>
            <person name="La Ragione R."/>
            <person name="Hildebrand F."/>
            <person name="Pallen M.J."/>
        </authorList>
    </citation>
    <scope>NUCLEOTIDE SEQUENCE</scope>
    <source>
        <strain evidence="3">ChiBcec15-1070</strain>
    </source>
</reference>
<dbReference type="Proteomes" id="UP000823926">
    <property type="component" value="Unassembled WGS sequence"/>
</dbReference>
<comment type="caution">
    <text evidence="3">The sequence shown here is derived from an EMBL/GenBank/DDBJ whole genome shotgun (WGS) entry which is preliminary data.</text>
</comment>
<sequence>MLRPLLLLLILLATLHTAVRGDSLTLTEQTALLPSPAQNFLRKHFATLGIKKITVENRFLHKEYSVLLAGGGSIEFDGRGNWTRIEGLRHALPASTIPSKILQYIRTHYPHYFIASLDRTAKGYQTGLRGLEENRTVTLLFNRRYELVKEDDEPLPLP</sequence>
<dbReference type="AlphaFoldDB" id="A0A9D1TY66"/>
<dbReference type="Gene3D" id="3.40.1420.30">
    <property type="match status" value="1"/>
</dbReference>
<reference evidence="3" key="2">
    <citation type="submission" date="2021-04" db="EMBL/GenBank/DDBJ databases">
        <authorList>
            <person name="Gilroy R."/>
        </authorList>
    </citation>
    <scope>NUCLEOTIDE SEQUENCE</scope>
    <source>
        <strain evidence="3">ChiBcec15-1070</strain>
    </source>
</reference>
<accession>A0A9D1TY66</accession>